<dbReference type="PANTHER" id="PTHR21666:SF270">
    <property type="entry name" value="MUREIN HYDROLASE ACTIVATOR ENVC"/>
    <property type="match status" value="1"/>
</dbReference>
<proteinExistence type="predicted"/>
<dbReference type="InterPro" id="IPR016047">
    <property type="entry name" value="M23ase_b-sheet_dom"/>
</dbReference>
<dbReference type="GO" id="GO:0004222">
    <property type="term" value="F:metalloendopeptidase activity"/>
    <property type="evidence" value="ECO:0007669"/>
    <property type="project" value="TreeGrafter"/>
</dbReference>
<dbReference type="Gene3D" id="3.10.350.10">
    <property type="entry name" value="LysM domain"/>
    <property type="match status" value="2"/>
</dbReference>
<organism evidence="2 3">
    <name type="scientific">Candidatus Ryanbacteria bacterium RIFCSPLOWO2_02_FULL_47_14</name>
    <dbReference type="NCBI Taxonomy" id="1802129"/>
    <lineage>
        <taxon>Bacteria</taxon>
        <taxon>Candidatus Ryaniibacteriota</taxon>
    </lineage>
</organism>
<dbReference type="AlphaFoldDB" id="A0A1G2H3G7"/>
<dbReference type="Proteomes" id="UP000177954">
    <property type="component" value="Unassembled WGS sequence"/>
</dbReference>
<name>A0A1G2H3G7_9BACT</name>
<comment type="caution">
    <text evidence="2">The sequence shown here is derived from an EMBL/GenBank/DDBJ whole genome shotgun (WGS) entry which is preliminary data.</text>
</comment>
<dbReference type="Pfam" id="PF01476">
    <property type="entry name" value="LysM"/>
    <property type="match status" value="2"/>
</dbReference>
<feature type="domain" description="LysM" evidence="1">
    <location>
        <begin position="122"/>
        <end position="166"/>
    </location>
</feature>
<dbReference type="CDD" id="cd12797">
    <property type="entry name" value="M23_peptidase"/>
    <property type="match status" value="1"/>
</dbReference>
<dbReference type="InterPro" id="IPR036779">
    <property type="entry name" value="LysM_dom_sf"/>
</dbReference>
<dbReference type="Pfam" id="PF01551">
    <property type="entry name" value="Peptidase_M23"/>
    <property type="match status" value="1"/>
</dbReference>
<dbReference type="STRING" id="1802129.A3J04_01185"/>
<accession>A0A1G2H3G7</accession>
<evidence type="ECO:0000313" key="2">
    <source>
        <dbReference type="EMBL" id="OGZ57013.1"/>
    </source>
</evidence>
<dbReference type="InterPro" id="IPR050570">
    <property type="entry name" value="Cell_wall_metabolism_enzyme"/>
</dbReference>
<dbReference type="PROSITE" id="PS51782">
    <property type="entry name" value="LYSM"/>
    <property type="match status" value="2"/>
</dbReference>
<dbReference type="SUPFAM" id="SSF54106">
    <property type="entry name" value="LysM domain"/>
    <property type="match status" value="2"/>
</dbReference>
<dbReference type="InterPro" id="IPR018392">
    <property type="entry name" value="LysM"/>
</dbReference>
<dbReference type="CDD" id="cd00118">
    <property type="entry name" value="LysM"/>
    <property type="match status" value="2"/>
</dbReference>
<dbReference type="InterPro" id="IPR011055">
    <property type="entry name" value="Dup_hybrid_motif"/>
</dbReference>
<sequence length="356" mass="37654">MEDQKGKSKAASKKLLFQKKFLALWLVGATLAAVIHAREAEALSISSFIKSIFGFANDEVVEKQQDVSEAPQKPFPFLSATPLLALEHAEVEIVDNIALVSTVGPLGNVAEAAESSSSYEISTYTVREGDSLGLIAHSFGVSVNTITWANNIPRGGVLTPGQVLVILPVSGVRHTVRAGDTINSIAKKYDGNADDIIDFNDFSINESLEVGTVVIIPDGELRTEPVEREQPRKIVRGGGPEIIGYYARPLSGGRKTQGIHGYNGVDIANPLGSPVFASAPGTVIVARNSGWNGGYGRYIVVAHPNGTQTLYAHLNGLAITAGASVSRGQTIGFVGSSGKSTGPHLHFEIRGAKNPF</sequence>
<feature type="domain" description="LysM" evidence="1">
    <location>
        <begin position="172"/>
        <end position="216"/>
    </location>
</feature>
<gene>
    <name evidence="2" type="ORF">A3J04_01185</name>
</gene>
<dbReference type="EMBL" id="MHNZ01000003">
    <property type="protein sequence ID" value="OGZ57013.1"/>
    <property type="molecule type" value="Genomic_DNA"/>
</dbReference>
<dbReference type="SMART" id="SM00257">
    <property type="entry name" value="LysM"/>
    <property type="match status" value="2"/>
</dbReference>
<dbReference type="SUPFAM" id="SSF51261">
    <property type="entry name" value="Duplicated hybrid motif"/>
    <property type="match status" value="1"/>
</dbReference>
<dbReference type="Gene3D" id="2.70.70.10">
    <property type="entry name" value="Glucose Permease (Domain IIA)"/>
    <property type="match status" value="1"/>
</dbReference>
<evidence type="ECO:0000259" key="1">
    <source>
        <dbReference type="PROSITE" id="PS51782"/>
    </source>
</evidence>
<protein>
    <recommendedName>
        <fullName evidence="1">LysM domain-containing protein</fullName>
    </recommendedName>
</protein>
<reference evidence="2 3" key="1">
    <citation type="journal article" date="2016" name="Nat. Commun.">
        <title>Thousands of microbial genomes shed light on interconnected biogeochemical processes in an aquifer system.</title>
        <authorList>
            <person name="Anantharaman K."/>
            <person name="Brown C.T."/>
            <person name="Hug L.A."/>
            <person name="Sharon I."/>
            <person name="Castelle C.J."/>
            <person name="Probst A.J."/>
            <person name="Thomas B.C."/>
            <person name="Singh A."/>
            <person name="Wilkins M.J."/>
            <person name="Karaoz U."/>
            <person name="Brodie E.L."/>
            <person name="Williams K.H."/>
            <person name="Hubbard S.S."/>
            <person name="Banfield J.F."/>
        </authorList>
    </citation>
    <scope>NUCLEOTIDE SEQUENCE [LARGE SCALE GENOMIC DNA]</scope>
</reference>
<evidence type="ECO:0000313" key="3">
    <source>
        <dbReference type="Proteomes" id="UP000177954"/>
    </source>
</evidence>
<dbReference type="PANTHER" id="PTHR21666">
    <property type="entry name" value="PEPTIDASE-RELATED"/>
    <property type="match status" value="1"/>
</dbReference>